<evidence type="ECO:0000313" key="2">
    <source>
        <dbReference type="EMBL" id="WQH02299.1"/>
    </source>
</evidence>
<evidence type="ECO:0000313" key="3">
    <source>
        <dbReference type="Proteomes" id="UP001326110"/>
    </source>
</evidence>
<feature type="chain" id="PRO_5045898860" evidence="1">
    <location>
        <begin position="32"/>
        <end position="345"/>
    </location>
</feature>
<protein>
    <submittedName>
        <fullName evidence="2">DUF4034 domain-containing protein</fullName>
    </submittedName>
</protein>
<dbReference type="RefSeq" id="WP_019919727.1">
    <property type="nucleotide sequence ID" value="NZ_CP140152.1"/>
</dbReference>
<sequence>MSTTSNTQRRAGLVRALALATALAWAGPVGAANDKPAVSPVQLAATEAFWTGDFAALDKMNATYRQPGPLETNGRNRLDYFRTGTNTVFSYVVKNSEAYLSELDALTLQWARDNPQSACAHILHARSLLAHAQSYRGTSYVKDVPPEAWAYYQRYVEQALAYVKQHMDLVSTDSSGHMVLLEIGRGLSWDQARMEAIAEAGIARNPDDIQLYFMVALGLVPKWGGNPKVLDTYIRKVTAATSAKFGTGMYARLYADAMDNQFGAALFESSYADWDKMKQGYEDMLARYPDGAARRNNYAYVACIAKDRPTLQRLLGEIGTGFIAGSWGVNPQRAFETCTKWAQQT</sequence>
<organism evidence="2 3">
    <name type="scientific">Duganella zoogloeoides</name>
    <dbReference type="NCBI Taxonomy" id="75659"/>
    <lineage>
        <taxon>Bacteria</taxon>
        <taxon>Pseudomonadati</taxon>
        <taxon>Pseudomonadota</taxon>
        <taxon>Betaproteobacteria</taxon>
        <taxon>Burkholderiales</taxon>
        <taxon>Oxalobacteraceae</taxon>
        <taxon>Telluria group</taxon>
        <taxon>Duganella</taxon>
    </lineage>
</organism>
<keyword evidence="1" id="KW-0732">Signal</keyword>
<accession>A0ABZ0XSB0</accession>
<dbReference type="EMBL" id="CP140152">
    <property type="protein sequence ID" value="WQH02299.1"/>
    <property type="molecule type" value="Genomic_DNA"/>
</dbReference>
<keyword evidence="3" id="KW-1185">Reference proteome</keyword>
<dbReference type="GeneID" id="43161652"/>
<gene>
    <name evidence="2" type="ORF">SR858_14555</name>
</gene>
<reference evidence="2 3" key="1">
    <citation type="submission" date="2023-11" db="EMBL/GenBank/DDBJ databases">
        <title>MicrobeMod: A computational toolkit for identifying prokaryotic methylation and restriction-modification with nanopore sequencing.</title>
        <authorList>
            <person name="Crits-Christoph A."/>
            <person name="Kang S.C."/>
            <person name="Lee H."/>
            <person name="Ostrov N."/>
        </authorList>
    </citation>
    <scope>NUCLEOTIDE SEQUENCE [LARGE SCALE GENOMIC DNA]</scope>
    <source>
        <strain evidence="2 3">ATCC 25935</strain>
    </source>
</reference>
<evidence type="ECO:0000256" key="1">
    <source>
        <dbReference type="SAM" id="SignalP"/>
    </source>
</evidence>
<dbReference type="Proteomes" id="UP001326110">
    <property type="component" value="Chromosome"/>
</dbReference>
<name>A0ABZ0XSB0_9BURK</name>
<feature type="signal peptide" evidence="1">
    <location>
        <begin position="1"/>
        <end position="31"/>
    </location>
</feature>
<proteinExistence type="predicted"/>